<feature type="coiled-coil region" evidence="2">
    <location>
        <begin position="1444"/>
        <end position="1471"/>
    </location>
</feature>
<organism evidence="6">
    <name type="scientific">Darwinula stevensoni</name>
    <dbReference type="NCBI Taxonomy" id="69355"/>
    <lineage>
        <taxon>Eukaryota</taxon>
        <taxon>Metazoa</taxon>
        <taxon>Ecdysozoa</taxon>
        <taxon>Arthropoda</taxon>
        <taxon>Crustacea</taxon>
        <taxon>Oligostraca</taxon>
        <taxon>Ostracoda</taxon>
        <taxon>Podocopa</taxon>
        <taxon>Podocopida</taxon>
        <taxon>Darwinulocopina</taxon>
        <taxon>Darwinuloidea</taxon>
        <taxon>Darwinulidae</taxon>
        <taxon>Darwinula</taxon>
    </lineage>
</organism>
<dbReference type="GO" id="GO:0003725">
    <property type="term" value="F:double-stranded RNA binding"/>
    <property type="evidence" value="ECO:0007669"/>
    <property type="project" value="TreeGrafter"/>
</dbReference>
<dbReference type="EMBL" id="CAJPEV010002417">
    <property type="protein sequence ID" value="CAG0896810.1"/>
    <property type="molecule type" value="Genomic_DNA"/>
</dbReference>
<dbReference type="GO" id="GO:0006396">
    <property type="term" value="P:RNA processing"/>
    <property type="evidence" value="ECO:0007669"/>
    <property type="project" value="InterPro"/>
</dbReference>
<reference evidence="6" key="1">
    <citation type="submission" date="2020-11" db="EMBL/GenBank/DDBJ databases">
        <authorList>
            <person name="Tran Van P."/>
        </authorList>
    </citation>
    <scope>NUCLEOTIDE SEQUENCE</scope>
</reference>
<dbReference type="InterPro" id="IPR041426">
    <property type="entry name" value="Mos1_HTH"/>
</dbReference>
<dbReference type="OrthoDB" id="10268011at2759"/>
<feature type="region of interest" description="Disordered" evidence="3">
    <location>
        <begin position="1311"/>
        <end position="1441"/>
    </location>
</feature>
<accession>A0A7R9A8Z5</accession>
<feature type="compositionally biased region" description="Polar residues" evidence="3">
    <location>
        <begin position="147"/>
        <end position="162"/>
    </location>
</feature>
<dbReference type="Pfam" id="PF02137">
    <property type="entry name" value="A_deamin"/>
    <property type="match status" value="2"/>
</dbReference>
<dbReference type="InterPro" id="IPR002466">
    <property type="entry name" value="A_deamin"/>
</dbReference>
<feature type="compositionally biased region" description="Low complexity" evidence="3">
    <location>
        <begin position="1332"/>
        <end position="1353"/>
    </location>
</feature>
<dbReference type="Proteomes" id="UP000677054">
    <property type="component" value="Unassembled WGS sequence"/>
</dbReference>
<dbReference type="SMART" id="SM00358">
    <property type="entry name" value="DSRM"/>
    <property type="match status" value="2"/>
</dbReference>
<dbReference type="SUPFAM" id="SSF54768">
    <property type="entry name" value="dsRNA-binding domain-like"/>
    <property type="match status" value="2"/>
</dbReference>
<dbReference type="InterPro" id="IPR014720">
    <property type="entry name" value="dsRBD_dom"/>
</dbReference>
<name>A0A7R9A8Z5_9CRUS</name>
<dbReference type="GO" id="GO:0003726">
    <property type="term" value="F:double-stranded RNA adenosine deaminase activity"/>
    <property type="evidence" value="ECO:0007669"/>
    <property type="project" value="TreeGrafter"/>
</dbReference>
<feature type="domain" description="DRBM" evidence="4">
    <location>
        <begin position="189"/>
        <end position="257"/>
    </location>
</feature>
<dbReference type="Gene3D" id="1.10.10.10">
    <property type="entry name" value="Winged helix-like DNA-binding domain superfamily/Winged helix DNA-binding domain"/>
    <property type="match status" value="1"/>
</dbReference>
<proteinExistence type="predicted"/>
<evidence type="ECO:0000313" key="7">
    <source>
        <dbReference type="Proteomes" id="UP000677054"/>
    </source>
</evidence>
<protein>
    <submittedName>
        <fullName evidence="6">Uncharacterized protein</fullName>
    </submittedName>
</protein>
<feature type="compositionally biased region" description="Low complexity" evidence="3">
    <location>
        <begin position="1388"/>
        <end position="1403"/>
    </location>
</feature>
<evidence type="ECO:0000256" key="3">
    <source>
        <dbReference type="SAM" id="MobiDB-lite"/>
    </source>
</evidence>
<dbReference type="PANTHER" id="PTHR10910">
    <property type="entry name" value="EUKARYOTE SPECIFIC DSRNA BINDING PROTEIN"/>
    <property type="match status" value="1"/>
</dbReference>
<dbReference type="Pfam" id="PF00035">
    <property type="entry name" value="dsrm"/>
    <property type="match status" value="2"/>
</dbReference>
<dbReference type="Pfam" id="PF17906">
    <property type="entry name" value="HTH_48"/>
    <property type="match status" value="1"/>
</dbReference>
<dbReference type="PROSITE" id="PS50141">
    <property type="entry name" value="A_DEAMIN_EDITASE"/>
    <property type="match status" value="1"/>
</dbReference>
<gene>
    <name evidence="6" type="ORF">DSTB1V02_LOCUS9430</name>
</gene>
<dbReference type="SMART" id="SM00552">
    <property type="entry name" value="ADEAMc"/>
    <property type="match status" value="1"/>
</dbReference>
<feature type="domain" description="A to I editase" evidence="5">
    <location>
        <begin position="522"/>
        <end position="980"/>
    </location>
</feature>
<evidence type="ECO:0000256" key="2">
    <source>
        <dbReference type="SAM" id="Coils"/>
    </source>
</evidence>
<dbReference type="GO" id="GO:0005730">
    <property type="term" value="C:nucleolus"/>
    <property type="evidence" value="ECO:0007669"/>
    <property type="project" value="TreeGrafter"/>
</dbReference>
<feature type="compositionally biased region" description="Basic and acidic residues" evidence="3">
    <location>
        <begin position="169"/>
        <end position="178"/>
    </location>
</feature>
<feature type="domain" description="DRBM" evidence="4">
    <location>
        <begin position="392"/>
        <end position="442"/>
    </location>
</feature>
<dbReference type="InterPro" id="IPR036388">
    <property type="entry name" value="WH-like_DNA-bd_sf"/>
</dbReference>
<dbReference type="Gene3D" id="1.10.10.1450">
    <property type="match status" value="1"/>
</dbReference>
<dbReference type="GO" id="GO:0008251">
    <property type="term" value="F:tRNA-specific adenosine deaminase activity"/>
    <property type="evidence" value="ECO:0007669"/>
    <property type="project" value="TreeGrafter"/>
</dbReference>
<dbReference type="Gene3D" id="3.30.160.20">
    <property type="match status" value="2"/>
</dbReference>
<keyword evidence="1" id="KW-0694">RNA-binding</keyword>
<dbReference type="PROSITE" id="PS50137">
    <property type="entry name" value="DS_RBD"/>
    <property type="match status" value="2"/>
</dbReference>
<feature type="region of interest" description="Disordered" evidence="3">
    <location>
        <begin position="346"/>
        <end position="366"/>
    </location>
</feature>
<evidence type="ECO:0000259" key="4">
    <source>
        <dbReference type="PROSITE" id="PS50137"/>
    </source>
</evidence>
<keyword evidence="7" id="KW-1185">Reference proteome</keyword>
<dbReference type="EMBL" id="LR901934">
    <property type="protein sequence ID" value="CAD7249642.1"/>
    <property type="molecule type" value="Genomic_DNA"/>
</dbReference>
<keyword evidence="2" id="KW-0175">Coiled coil</keyword>
<dbReference type="GO" id="GO:0006382">
    <property type="term" value="P:adenosine to inosine editing"/>
    <property type="evidence" value="ECO:0007669"/>
    <property type="project" value="TreeGrafter"/>
</dbReference>
<evidence type="ECO:0000313" key="6">
    <source>
        <dbReference type="EMBL" id="CAD7249642.1"/>
    </source>
</evidence>
<feature type="compositionally biased region" description="Pro residues" evidence="3">
    <location>
        <begin position="1428"/>
        <end position="1439"/>
    </location>
</feature>
<evidence type="ECO:0000259" key="5">
    <source>
        <dbReference type="PROSITE" id="PS50141"/>
    </source>
</evidence>
<sequence length="1672" mass="184009">MWRTIGLRSTYNGEVSSAKAVVRRNDMTQPGRGGPRGRGSPRGSPRGPAPPATQWVPGGTQYPTPAGVQPPPPPRATAQIKADPGQTQNPAPIGVQCIPPDAANQIMGSPARNPSSADQTVIKTENPVLVTQENSPAQQDVDAALSAQEQQNASMDTGTNLPNPAGVKRGAEDPQSEPKRKKFRKAFTGPVKLPAMKLQELRKGVTFEYLPPEGPVHAPSFTCIAKVEDHGDYVGKASSKKMSKHAASEAVLRDLYPSSELLDVIWVGEKSESPDFSSDTMESDGFIGVKKTKTVITAALQGDSKSVVNLHPDEKNPAQLLNEVRRSKRLAKASAARAALIGQYGIIPKSDPEENGQGTPEGRPPITAKAAQADVTKHPTMLLNEKRPGVVYDLISETRDANRHPTFTMKVTVDGVEYTGQGPNKRAAKAAAARVALSELFGMKFSPLDLNPVSQGIDTSEGDQEGMDMPSIVADNLVLQKCDELTARNEVLQRRKVVAGVVMSKESSFDVKGEDLEPEVVAVATGTKTLEGSQISNQGNTLNDCHGEVLCRRAFVHYLYTQLEKALNTNTASESILERRPDGKYMVKPGIKFHIYISTAPCGDARSCPSAYNRILLQPWCSPAMNQPYPLTKEQVRLLLLYDFRIKKKAANSIADINTAFGPDTVSKSTAYDWYSRFQKGNESLEDQPRTGRPSEFDNSALQEALEANNRQTSRELADLLGVSHTTILHHLAELGKKAKIFSVNAHDMGLTAEDTHPNRSTRGVLRNKIESGEGTIPVRPEEAVQTWDGIIAGGRLLTMSCSDKMCLWNLVGVQGALLSYFLEPIRYHTLIIGTYFHPVHLRRALHNRIKGYVCNLPPGYVLEMPNIAQVSSPECRRAMRSPSAGINWYKGANLESVNASSGQLLDKPAPSRLCKRNTFVRWLGLALKHPDLIPQPSSLYSEAKEGATAYQAAKKAVIKAFGDAGLGKWAVKPLEVDEFSIVLDKVVAGDYMCGTPERPSECPRLDILVKGRDRTKFFGRPLVSFPYSCIHFAKEKDSENMHAGYRMKSDGFSLEAGKLRTCGTQTDYRESEAQTDPAFFPRISILSERPTPYPHLFSTSPMEADGEEFLEKLQLTHMLQDSLDFGDSSWKAWLCREQETGELLERRRNVLGLILHSSQKYWRERSHKDFHLEERKQALRSKISDKRDASLRLINADYMRNNIPWSSAIAKISIHLQIEVKRLEKEHMDRTTWKLPDIGKPFKNERRVGTVTGARSSFQKTRDLSSDCENLQGLASLEGLPPLPKSLSSMLEADPGMVMHWSEFAGAPPLLIEPKGSSSSSSCTTPTTQPRRGSPRNSSGSSVGSASLGKSRTPFASRRTGSTSSLDAGPSRPSPIFNGASKGTHKGGSVSSGIGSDSSSMSPLPPGHGGKKHPPPVPPRTGKVAPPTKPPNPPPPIPLQHRMESLETKLNELRREMASLRQMDMSLLHELWNINSSVHEMKEMIWYDGYEEEDEETDSYSSQELGGANYDPSYRLDLNNYSLEDGRGRGYPATSRGYNSSHGPGSGRTAQGHPVICKCVQLLQMSFIAFVNVFVTDLIRVKISMACSLNISYDVRYFDPLCADLIGRNRLVWSSHRVGNREVAGYDRAGMRFWHDINDDRNYLRIFERVAVGRSNRKTVPPHGKLITTQV</sequence>
<dbReference type="PANTHER" id="PTHR10910:SF62">
    <property type="entry name" value="AT07585P-RELATED"/>
    <property type="match status" value="1"/>
</dbReference>
<feature type="region of interest" description="Disordered" evidence="3">
    <location>
        <begin position="18"/>
        <end position="183"/>
    </location>
</feature>
<dbReference type="GO" id="GO:0005737">
    <property type="term" value="C:cytoplasm"/>
    <property type="evidence" value="ECO:0007669"/>
    <property type="project" value="TreeGrafter"/>
</dbReference>
<feature type="compositionally biased region" description="Polar residues" evidence="3">
    <location>
        <begin position="112"/>
        <end position="138"/>
    </location>
</feature>
<evidence type="ECO:0000256" key="1">
    <source>
        <dbReference type="PROSITE-ProRule" id="PRU00266"/>
    </source>
</evidence>